<sequence>MGYHIGMIFHWLAVDWLKKQQKKVQLPYLLAESRVETCTYLRGQIELIM</sequence>
<organism evidence="1 2">
    <name type="scientific">Rahnella sp. (strain Y9602)</name>
    <dbReference type="NCBI Taxonomy" id="2703885"/>
    <lineage>
        <taxon>Bacteria</taxon>
        <taxon>Pseudomonadati</taxon>
        <taxon>Pseudomonadota</taxon>
        <taxon>Gammaproteobacteria</taxon>
        <taxon>Enterobacterales</taxon>
        <taxon>Yersiniaceae</taxon>
        <taxon>Rahnella</taxon>
    </lineage>
</organism>
<dbReference type="KEGG" id="rah:Rahaq_1108"/>
<evidence type="ECO:0000313" key="2">
    <source>
        <dbReference type="Proteomes" id="UP000007257"/>
    </source>
</evidence>
<dbReference type="AlphaFoldDB" id="A0A0H3F6C9"/>
<reference evidence="1 2" key="2">
    <citation type="journal article" date="2012" name="J. Bacteriol.">
        <title>Complete Genome Sequence of Rahnella sp. Strain Y9602, a Gammaproteobacterium Isolate from Metal- and Radionuclide-Contaminated Soil.</title>
        <authorList>
            <person name="Martinez R.J."/>
            <person name="Bruce D."/>
            <person name="Detter C."/>
            <person name="Goodwin L.A."/>
            <person name="Han J."/>
            <person name="Han C.S."/>
            <person name="Held B."/>
            <person name="Land M.L."/>
            <person name="Mikhailova N."/>
            <person name="Nolan M."/>
            <person name="Pennacchio L."/>
            <person name="Pitluck S."/>
            <person name="Tapia R."/>
            <person name="Woyke T."/>
            <person name="Sobecky P.A."/>
        </authorList>
    </citation>
    <scope>NUCLEOTIDE SEQUENCE [LARGE SCALE GENOMIC DNA]</scope>
    <source>
        <strain evidence="1 2">Y9602</strain>
    </source>
</reference>
<dbReference type="EMBL" id="CP002505">
    <property type="protein sequence ID" value="ADW72731.1"/>
    <property type="molecule type" value="Genomic_DNA"/>
</dbReference>
<reference evidence="2" key="1">
    <citation type="submission" date="2011-01" db="EMBL/GenBank/DDBJ databases">
        <title>Complete sequence of chromosome of Rahnella sp. Y9602.</title>
        <authorList>
            <consortium name="US DOE Joint Genome Institute"/>
            <person name="Lucas S."/>
            <person name="Copeland A."/>
            <person name="Lapidus A."/>
            <person name="Cheng J.-F."/>
            <person name="Goodwin L."/>
            <person name="Pitluck S."/>
            <person name="Lu M."/>
            <person name="Detter J.C."/>
            <person name="Han C."/>
            <person name="Tapia R."/>
            <person name="Land M."/>
            <person name="Hauser L."/>
            <person name="Kyrpides N."/>
            <person name="Ivanova N."/>
            <person name="Ovchinnikova G."/>
            <person name="Pagani I."/>
            <person name="Sobecky P.A."/>
            <person name="Martinez R.J."/>
            <person name="Woyke T."/>
        </authorList>
    </citation>
    <scope>NUCLEOTIDE SEQUENCE [LARGE SCALE GENOMIC DNA]</scope>
    <source>
        <strain evidence="2">Y9602</strain>
    </source>
</reference>
<name>A0A0H3F6C9_RAHSY</name>
<proteinExistence type="predicted"/>
<accession>A0A0H3F6C9</accession>
<dbReference type="Proteomes" id="UP000007257">
    <property type="component" value="Chromosome"/>
</dbReference>
<dbReference type="HOGENOM" id="CLU_3139885_0_0_6"/>
<gene>
    <name evidence="1" type="ordered locus">Rahaq_1108</name>
</gene>
<protein>
    <submittedName>
        <fullName evidence="1">Uncharacterized protein</fullName>
    </submittedName>
</protein>
<evidence type="ECO:0000313" key="1">
    <source>
        <dbReference type="EMBL" id="ADW72731.1"/>
    </source>
</evidence>